<keyword evidence="3" id="KW-1185">Reference proteome</keyword>
<feature type="compositionally biased region" description="Low complexity" evidence="1">
    <location>
        <begin position="48"/>
        <end position="60"/>
    </location>
</feature>
<proteinExistence type="predicted"/>
<evidence type="ECO:0000256" key="1">
    <source>
        <dbReference type="SAM" id="MobiDB-lite"/>
    </source>
</evidence>
<accession>A0AA39QUK3</accession>
<sequence>MAAQPTPPHTPTTTTTPTPAPSPPLTASQARALLQTLLSTHPNPRPTPTTTTSNNASKPSPSSPPSNNQPPSSFPTITIDASTRIMGHANKIRLSAHNVHEAARVEGITRAALSHTKPTGYYAAGPVNITIRTGMVLMGSRNVVVFGEGGFDEEDAAVKDSVKARGEGEMVGKDRVCEEGRKRRAESEPVVETRGGKKVKVEKGV</sequence>
<dbReference type="EMBL" id="JAFEKC020000018">
    <property type="protein sequence ID" value="KAK0509507.1"/>
    <property type="molecule type" value="Genomic_DNA"/>
</dbReference>
<feature type="compositionally biased region" description="Pro residues" evidence="1">
    <location>
        <begin position="1"/>
        <end position="10"/>
    </location>
</feature>
<dbReference type="Proteomes" id="UP001166286">
    <property type="component" value="Unassembled WGS sequence"/>
</dbReference>
<feature type="region of interest" description="Disordered" evidence="1">
    <location>
        <begin position="1"/>
        <end position="77"/>
    </location>
</feature>
<feature type="region of interest" description="Disordered" evidence="1">
    <location>
        <begin position="178"/>
        <end position="205"/>
    </location>
</feature>
<comment type="caution">
    <text evidence="2">The sequence shown here is derived from an EMBL/GenBank/DDBJ whole genome shotgun (WGS) entry which is preliminary data.</text>
</comment>
<organism evidence="2 3">
    <name type="scientific">Cladonia borealis</name>
    <dbReference type="NCBI Taxonomy" id="184061"/>
    <lineage>
        <taxon>Eukaryota</taxon>
        <taxon>Fungi</taxon>
        <taxon>Dikarya</taxon>
        <taxon>Ascomycota</taxon>
        <taxon>Pezizomycotina</taxon>
        <taxon>Lecanoromycetes</taxon>
        <taxon>OSLEUM clade</taxon>
        <taxon>Lecanoromycetidae</taxon>
        <taxon>Lecanorales</taxon>
        <taxon>Lecanorineae</taxon>
        <taxon>Cladoniaceae</taxon>
        <taxon>Cladonia</taxon>
    </lineage>
</organism>
<protein>
    <submittedName>
        <fullName evidence="2">Uncharacterized protein</fullName>
    </submittedName>
</protein>
<evidence type="ECO:0000313" key="2">
    <source>
        <dbReference type="EMBL" id="KAK0509507.1"/>
    </source>
</evidence>
<evidence type="ECO:0000313" key="3">
    <source>
        <dbReference type="Proteomes" id="UP001166286"/>
    </source>
</evidence>
<feature type="compositionally biased region" description="Basic and acidic residues" evidence="1">
    <location>
        <begin position="178"/>
        <end position="187"/>
    </location>
</feature>
<dbReference type="AlphaFoldDB" id="A0AA39QUK3"/>
<gene>
    <name evidence="2" type="ORF">JMJ35_007901</name>
</gene>
<name>A0AA39QUK3_9LECA</name>
<reference evidence="2" key="1">
    <citation type="submission" date="2023-03" db="EMBL/GenBank/DDBJ databases">
        <title>Complete genome of Cladonia borealis.</title>
        <authorList>
            <person name="Park H."/>
        </authorList>
    </citation>
    <scope>NUCLEOTIDE SEQUENCE</scope>
    <source>
        <strain evidence="2">ANT050790</strain>
    </source>
</reference>